<reference evidence="1 2" key="1">
    <citation type="submission" date="2020-02" db="EMBL/GenBank/DDBJ databases">
        <authorList>
            <person name="Ferguson B K."/>
        </authorList>
    </citation>
    <scope>NUCLEOTIDE SEQUENCE [LARGE SCALE GENOMIC DNA]</scope>
</reference>
<dbReference type="EMBL" id="CADCXU010008764">
    <property type="protein sequence ID" value="CAA9999409.1"/>
    <property type="molecule type" value="Genomic_DNA"/>
</dbReference>
<dbReference type="AlphaFoldDB" id="A0A6H5GB96"/>
<evidence type="ECO:0000313" key="2">
    <source>
        <dbReference type="Proteomes" id="UP000479000"/>
    </source>
</evidence>
<proteinExistence type="predicted"/>
<gene>
    <name evidence="1" type="ORF">NTEN_LOCUS5692</name>
</gene>
<protein>
    <submittedName>
        <fullName evidence="1">Uncharacterized protein</fullName>
    </submittedName>
</protein>
<accession>A0A6H5GB96</accession>
<keyword evidence="2" id="KW-1185">Reference proteome</keyword>
<evidence type="ECO:0000313" key="1">
    <source>
        <dbReference type="EMBL" id="CAA9999409.1"/>
    </source>
</evidence>
<name>A0A6H5GB96_9HEMI</name>
<sequence>MTSHLRHAVLQLANQEHHTTKERINLIKVGCQRFAGEFAELSASPRCLQNVSASVENATQQSFLRISPKNVLPNEEHA</sequence>
<dbReference type="Proteomes" id="UP000479000">
    <property type="component" value="Unassembled WGS sequence"/>
</dbReference>
<organism evidence="1 2">
    <name type="scientific">Nesidiocoris tenuis</name>
    <dbReference type="NCBI Taxonomy" id="355587"/>
    <lineage>
        <taxon>Eukaryota</taxon>
        <taxon>Metazoa</taxon>
        <taxon>Ecdysozoa</taxon>
        <taxon>Arthropoda</taxon>
        <taxon>Hexapoda</taxon>
        <taxon>Insecta</taxon>
        <taxon>Pterygota</taxon>
        <taxon>Neoptera</taxon>
        <taxon>Paraneoptera</taxon>
        <taxon>Hemiptera</taxon>
        <taxon>Heteroptera</taxon>
        <taxon>Panheteroptera</taxon>
        <taxon>Cimicomorpha</taxon>
        <taxon>Miridae</taxon>
        <taxon>Dicyphina</taxon>
        <taxon>Nesidiocoris</taxon>
    </lineage>
</organism>